<dbReference type="InterPro" id="IPR036085">
    <property type="entry name" value="PAZ_dom_sf"/>
</dbReference>
<feature type="domain" description="Piwi" evidence="3">
    <location>
        <begin position="585"/>
        <end position="852"/>
    </location>
</feature>
<dbReference type="InterPro" id="IPR003165">
    <property type="entry name" value="Piwi"/>
</dbReference>
<dbReference type="Gene3D" id="3.40.50.2300">
    <property type="match status" value="1"/>
</dbReference>
<dbReference type="AlphaFoldDB" id="A0A4U8UYL6"/>
<dbReference type="GO" id="GO:0003723">
    <property type="term" value="F:RNA binding"/>
    <property type="evidence" value="ECO:0007669"/>
    <property type="project" value="InterPro"/>
</dbReference>
<dbReference type="Pfam" id="PF02171">
    <property type="entry name" value="Piwi"/>
    <property type="match status" value="1"/>
</dbReference>
<dbReference type="PROSITE" id="PS50821">
    <property type="entry name" value="PAZ"/>
    <property type="match status" value="1"/>
</dbReference>
<dbReference type="CDD" id="cd02846">
    <property type="entry name" value="PAZ_argonaute_like"/>
    <property type="match status" value="1"/>
</dbReference>
<dbReference type="SUPFAM" id="SSF101690">
    <property type="entry name" value="PAZ domain"/>
    <property type="match status" value="1"/>
</dbReference>
<accession>A0A4U8UYL6</accession>
<evidence type="ECO:0000259" key="2">
    <source>
        <dbReference type="PROSITE" id="PS50821"/>
    </source>
</evidence>
<proteinExistence type="inferred from homology"/>
<dbReference type="SMART" id="SM00949">
    <property type="entry name" value="PAZ"/>
    <property type="match status" value="1"/>
</dbReference>
<gene>
    <name evidence="4" type="ORF">L596_004825</name>
</gene>
<dbReference type="Gene3D" id="2.170.260.10">
    <property type="entry name" value="paz domain"/>
    <property type="match status" value="1"/>
</dbReference>
<dbReference type="InterPro" id="IPR012337">
    <property type="entry name" value="RNaseH-like_sf"/>
</dbReference>
<dbReference type="SUPFAM" id="SSF53098">
    <property type="entry name" value="Ribonuclease H-like"/>
    <property type="match status" value="1"/>
</dbReference>
<dbReference type="Pfam" id="PF02170">
    <property type="entry name" value="PAZ"/>
    <property type="match status" value="1"/>
</dbReference>
<evidence type="ECO:0000313" key="5">
    <source>
        <dbReference type="Proteomes" id="UP000298663"/>
    </source>
</evidence>
<reference evidence="4 5" key="2">
    <citation type="journal article" date="2019" name="G3 (Bethesda)">
        <title>Hybrid Assembly of the Genome of the Entomopathogenic Nematode Steinernema carpocapsae Identifies the X-Chromosome.</title>
        <authorList>
            <person name="Serra L."/>
            <person name="Macchietto M."/>
            <person name="Macias-Munoz A."/>
            <person name="McGill C.J."/>
            <person name="Rodriguez I.M."/>
            <person name="Rodriguez B."/>
            <person name="Murad R."/>
            <person name="Mortazavi A."/>
        </authorList>
    </citation>
    <scope>NUCLEOTIDE SEQUENCE [LARGE SCALE GENOMIC DNA]</scope>
    <source>
        <strain evidence="4 5">ALL</strain>
    </source>
</reference>
<protein>
    <recommendedName>
        <fullName evidence="6">Piwi domain-containing protein</fullName>
    </recommendedName>
</protein>
<dbReference type="InterPro" id="IPR003100">
    <property type="entry name" value="PAZ_dom"/>
</dbReference>
<organism evidence="4 5">
    <name type="scientific">Steinernema carpocapsae</name>
    <name type="common">Entomopathogenic nematode</name>
    <dbReference type="NCBI Taxonomy" id="34508"/>
    <lineage>
        <taxon>Eukaryota</taxon>
        <taxon>Metazoa</taxon>
        <taxon>Ecdysozoa</taxon>
        <taxon>Nematoda</taxon>
        <taxon>Chromadorea</taxon>
        <taxon>Rhabditida</taxon>
        <taxon>Tylenchina</taxon>
        <taxon>Panagrolaimomorpha</taxon>
        <taxon>Strongyloidoidea</taxon>
        <taxon>Steinernematidae</taxon>
        <taxon>Steinernema</taxon>
    </lineage>
</organism>
<dbReference type="OrthoDB" id="5868801at2759"/>
<dbReference type="EMBL" id="CM016762">
    <property type="protein sequence ID" value="TMS38009.1"/>
    <property type="molecule type" value="Genomic_DNA"/>
</dbReference>
<dbReference type="PROSITE" id="PS50822">
    <property type="entry name" value="PIWI"/>
    <property type="match status" value="1"/>
</dbReference>
<dbReference type="Gene3D" id="3.30.420.10">
    <property type="entry name" value="Ribonuclease H-like superfamily/Ribonuclease H"/>
    <property type="match status" value="1"/>
</dbReference>
<evidence type="ECO:0008006" key="6">
    <source>
        <dbReference type="Google" id="ProtNLM"/>
    </source>
</evidence>
<comment type="similarity">
    <text evidence="1">Belongs to the argonaute family.</text>
</comment>
<dbReference type="STRING" id="34508.A0A4U8UYL6"/>
<dbReference type="Proteomes" id="UP000298663">
    <property type="component" value="Chromosome X"/>
</dbReference>
<reference evidence="4 5" key="1">
    <citation type="journal article" date="2015" name="Genome Biol.">
        <title>Comparative genomics of Steinernema reveals deeply conserved gene regulatory networks.</title>
        <authorList>
            <person name="Dillman A.R."/>
            <person name="Macchietto M."/>
            <person name="Porter C.F."/>
            <person name="Rogers A."/>
            <person name="Williams B."/>
            <person name="Antoshechkin I."/>
            <person name="Lee M.M."/>
            <person name="Goodwin Z."/>
            <person name="Lu X."/>
            <person name="Lewis E.E."/>
            <person name="Goodrich-Blair H."/>
            <person name="Stock S.P."/>
            <person name="Adams B.J."/>
            <person name="Sternberg P.W."/>
            <person name="Mortazavi A."/>
        </authorList>
    </citation>
    <scope>NUCLEOTIDE SEQUENCE [LARGE SCALE GENOMIC DNA]</scope>
    <source>
        <strain evidence="4 5">ALL</strain>
    </source>
</reference>
<name>A0A4U8UYL6_STECR</name>
<dbReference type="SMART" id="SM00950">
    <property type="entry name" value="Piwi"/>
    <property type="match status" value="1"/>
</dbReference>
<feature type="domain" description="PAZ" evidence="2">
    <location>
        <begin position="288"/>
        <end position="382"/>
    </location>
</feature>
<evidence type="ECO:0000313" key="4">
    <source>
        <dbReference type="EMBL" id="TMS38009.1"/>
    </source>
</evidence>
<dbReference type="EMBL" id="AZBU02000001">
    <property type="protein sequence ID" value="TMS38009.1"/>
    <property type="molecule type" value="Genomic_DNA"/>
</dbReference>
<dbReference type="PANTHER" id="PTHR22891">
    <property type="entry name" value="EUKARYOTIC TRANSLATION INITIATION FACTOR 2C"/>
    <property type="match status" value="1"/>
</dbReference>
<sequence>MDTRSQAQGGFDTSIKVVYEMAPKQYAPENKAPVDLVCNAYRLRMPQPSSDYPARVYVYDVTLTLTRADGSLLTLVKTKMDDYTHYVSKQRCRSALEAFSQKFPGFFRTNEQRLFYDLQSILFTRVELPMRNLTEAMSIEASEFSRFGFAEGGQGMQRLNIVVQKTQSGTSIGLTDFSFLSSDIAEVGQRHDLSQFIEICSSQNAYMNPDQRVTFPGGVSYERGNPGDLVDGSKRVWNGVRKSVRYLTGAGNPVPAVVLDARKSAFHKEGEMVSDKVYAMGLMNDDGSVFDYNIDNITRQLKGLFVMVKHLNNQRTFPILKLDKKTPATYRFTSDDGVEMSVADYMSKKYGTALEYPKSPLVVVWMKQREVHYPMEMLYVCPNQRVTTNQQTSKLVSEMIKKCAIVPSERIKEIKHQATSLHLHDGALREVCIEVDPNMLHLQGKAVEAPKLKYGSSALVSVERNTGKWRTSNTKFLHPVQIKKWAVIVLPTGGKLTGQDSQVPTKFVDLMIKALIIKGVQVGPPAYTGMSSGCQLEEDFKECARDGYDFMFFIQDSKLQFHKDIKVMERRYEIVTQDLNLNTARNVVQQRKHLSLENIICKTNVKLGGVNYSIHIDRPEFADFFHDRRLYVGMQMSNSRVFELGDGSDVEKAGKPTIIGISANVDRELSSFVGDFMCGPANIEDLSSVVTEIFKYYSEEFLKMRGHFPEEIVVYIGGISDGDMPKLLRWHIPAIRHGLNTAKCTAKMTVIFTSKSHNVRLFPKNVTGERAPEQNVKPGTVVDTGIVHPEFTEFFVTSHQTLQGTAKVPKYTVMIDDNNLSLSYLETMTYVLAFGHQIVALPTSLPTPLYVAGRYGDRGGVLYNAFDGKDDLYAVNDQLTFATSKKLCGKRVNA</sequence>
<dbReference type="InterPro" id="IPR036397">
    <property type="entry name" value="RNaseH_sf"/>
</dbReference>
<evidence type="ECO:0000256" key="1">
    <source>
        <dbReference type="RuleBase" id="RU361178"/>
    </source>
</evidence>
<evidence type="ECO:0000259" key="3">
    <source>
        <dbReference type="PROSITE" id="PS50822"/>
    </source>
</evidence>
<keyword evidence="5" id="KW-1185">Reference proteome</keyword>
<comment type="caution">
    <text evidence="4">The sequence shown here is derived from an EMBL/GenBank/DDBJ whole genome shotgun (WGS) entry which is preliminary data.</text>
</comment>